<dbReference type="Proteomes" id="UP000320762">
    <property type="component" value="Unassembled WGS sequence"/>
</dbReference>
<name>A0A550C9Y5_9AGAR</name>
<dbReference type="InterPro" id="IPR036291">
    <property type="entry name" value="NAD(P)-bd_dom_sf"/>
</dbReference>
<feature type="domain" description="Phosphogluconate dehydrogenase NAD-binding putative C-terminal" evidence="2">
    <location>
        <begin position="210"/>
        <end position="271"/>
    </location>
</feature>
<dbReference type="Pfam" id="PF09130">
    <property type="entry name" value="DUF1932"/>
    <property type="match status" value="1"/>
</dbReference>
<dbReference type="Gene3D" id="3.40.50.720">
    <property type="entry name" value="NAD(P)-binding Rossmann-like Domain"/>
    <property type="match status" value="1"/>
</dbReference>
<proteinExistence type="predicted"/>
<keyword evidence="4" id="KW-1185">Reference proteome</keyword>
<accession>A0A550C9Y5</accession>
<dbReference type="InterPro" id="IPR008927">
    <property type="entry name" value="6-PGluconate_DH-like_C_sf"/>
</dbReference>
<reference evidence="3 4" key="1">
    <citation type="journal article" date="2019" name="New Phytol.">
        <title>Comparative genomics reveals unique wood-decay strategies and fruiting body development in the Schizophyllaceae.</title>
        <authorList>
            <person name="Almasi E."/>
            <person name="Sahu N."/>
            <person name="Krizsan K."/>
            <person name="Balint B."/>
            <person name="Kovacs G.M."/>
            <person name="Kiss B."/>
            <person name="Cseklye J."/>
            <person name="Drula E."/>
            <person name="Henrissat B."/>
            <person name="Nagy I."/>
            <person name="Chovatia M."/>
            <person name="Adam C."/>
            <person name="LaButti K."/>
            <person name="Lipzen A."/>
            <person name="Riley R."/>
            <person name="Grigoriev I.V."/>
            <person name="Nagy L.G."/>
        </authorList>
    </citation>
    <scope>NUCLEOTIDE SEQUENCE [LARGE SCALE GENOMIC DNA]</scope>
    <source>
        <strain evidence="3 4">NL-1724</strain>
    </source>
</reference>
<dbReference type="SUPFAM" id="SSF51735">
    <property type="entry name" value="NAD(P)-binding Rossmann-fold domains"/>
    <property type="match status" value="1"/>
</dbReference>
<dbReference type="InterPro" id="IPR028939">
    <property type="entry name" value="P5C_Rdtase_cat_N"/>
</dbReference>
<dbReference type="InterPro" id="IPR015814">
    <property type="entry name" value="Pgluconate_DH_NAD-bd_C"/>
</dbReference>
<feature type="domain" description="Pyrroline-5-carboxylate reductase catalytic N-terminal" evidence="1">
    <location>
        <begin position="5"/>
        <end position="83"/>
    </location>
</feature>
<protein>
    <submittedName>
        <fullName evidence="3">Uncharacterized protein</fullName>
    </submittedName>
</protein>
<evidence type="ECO:0000259" key="1">
    <source>
        <dbReference type="Pfam" id="PF03807"/>
    </source>
</evidence>
<dbReference type="STRING" id="97359.A0A550C9Y5"/>
<sequence length="300" mass="31585">MSADKLAVLGAGAMGSKIAQRMHAFGSGSILTNLDGRSLATRERAAQAGMVDVPYADIVSQATHILSIVPTKEAFAVAELVATASRSAGLLRPLVYIDCNAVGPPTMLELAKVFEGTSITVIDGSIIGLPPTDTVNPGLYLSAEKKNGQELDDTVALTKKYGLNPFALKGDGASIGAASAVKMAHSGIVKGLIGLFNTMILSAERTSPATADALLHALDISQPTLVDRVVDLVPASISKAYRHIYEMQEVGNFVGGEEQQTFKGIEALYRNLAKANEEGSRDCDVLRDFAEAAKRLRTGQ</sequence>
<organism evidence="3 4">
    <name type="scientific">Schizophyllum amplum</name>
    <dbReference type="NCBI Taxonomy" id="97359"/>
    <lineage>
        <taxon>Eukaryota</taxon>
        <taxon>Fungi</taxon>
        <taxon>Dikarya</taxon>
        <taxon>Basidiomycota</taxon>
        <taxon>Agaricomycotina</taxon>
        <taxon>Agaricomycetes</taxon>
        <taxon>Agaricomycetidae</taxon>
        <taxon>Agaricales</taxon>
        <taxon>Schizophyllaceae</taxon>
        <taxon>Schizophyllum</taxon>
    </lineage>
</organism>
<dbReference type="EMBL" id="VDMD01000016">
    <property type="protein sequence ID" value="TRM61605.1"/>
    <property type="molecule type" value="Genomic_DNA"/>
</dbReference>
<evidence type="ECO:0000313" key="3">
    <source>
        <dbReference type="EMBL" id="TRM61605.1"/>
    </source>
</evidence>
<comment type="caution">
    <text evidence="3">The sequence shown here is derived from an EMBL/GenBank/DDBJ whole genome shotgun (WGS) entry which is preliminary data.</text>
</comment>
<dbReference type="SUPFAM" id="SSF48179">
    <property type="entry name" value="6-phosphogluconate dehydrogenase C-terminal domain-like"/>
    <property type="match status" value="1"/>
</dbReference>
<evidence type="ECO:0000313" key="4">
    <source>
        <dbReference type="Proteomes" id="UP000320762"/>
    </source>
</evidence>
<evidence type="ECO:0000259" key="2">
    <source>
        <dbReference type="Pfam" id="PF09130"/>
    </source>
</evidence>
<gene>
    <name evidence="3" type="ORF">BD626DRAFT_501605</name>
</gene>
<dbReference type="AlphaFoldDB" id="A0A550C9Y5"/>
<dbReference type="OrthoDB" id="9988102at2759"/>
<dbReference type="Pfam" id="PF03807">
    <property type="entry name" value="F420_oxidored"/>
    <property type="match status" value="1"/>
</dbReference>